<dbReference type="Proteomes" id="UP000006377">
    <property type="component" value="Chromosome"/>
</dbReference>
<evidence type="ECO:0000259" key="1">
    <source>
        <dbReference type="Pfam" id="PF12680"/>
    </source>
</evidence>
<dbReference type="InterPro" id="IPR037401">
    <property type="entry name" value="SnoaL-like"/>
</dbReference>
<dbReference type="eggNOG" id="COG3631">
    <property type="taxonomic scope" value="Bacteria"/>
</dbReference>
<dbReference type="GO" id="GO:0016853">
    <property type="term" value="F:isomerase activity"/>
    <property type="evidence" value="ECO:0007669"/>
    <property type="project" value="UniProtKB-KW"/>
</dbReference>
<organism evidence="2 3">
    <name type="scientific">Parvibaculum lavamentivorans (strain DS-1 / DSM 13023 / NCIMB 13966)</name>
    <dbReference type="NCBI Taxonomy" id="402881"/>
    <lineage>
        <taxon>Bacteria</taxon>
        <taxon>Pseudomonadati</taxon>
        <taxon>Pseudomonadota</taxon>
        <taxon>Alphaproteobacteria</taxon>
        <taxon>Hyphomicrobiales</taxon>
        <taxon>Parvibaculaceae</taxon>
        <taxon>Parvibaculum</taxon>
    </lineage>
</organism>
<protein>
    <submittedName>
        <fullName evidence="2">Putative ketosteroid isomerase-related protein</fullName>
    </submittedName>
</protein>
<keyword evidence="2" id="KW-0413">Isomerase</keyword>
<keyword evidence="3" id="KW-1185">Reference proteome</keyword>
<dbReference type="STRING" id="402881.Plav_2155"/>
<gene>
    <name evidence="2" type="ordered locus">Plav_2155</name>
</gene>
<dbReference type="HOGENOM" id="CLU_123830_0_1_5"/>
<feature type="domain" description="SnoaL-like" evidence="1">
    <location>
        <begin position="17"/>
        <end position="120"/>
    </location>
</feature>
<dbReference type="OrthoDB" id="8375282at2"/>
<dbReference type="InterPro" id="IPR032710">
    <property type="entry name" value="NTF2-like_dom_sf"/>
</dbReference>
<dbReference type="Pfam" id="PF12680">
    <property type="entry name" value="SnoaL_2"/>
    <property type="match status" value="1"/>
</dbReference>
<dbReference type="SUPFAM" id="SSF54427">
    <property type="entry name" value="NTF2-like"/>
    <property type="match status" value="1"/>
</dbReference>
<name>A7HV36_PARL1</name>
<evidence type="ECO:0000313" key="2">
    <source>
        <dbReference type="EMBL" id="ABS63769.1"/>
    </source>
</evidence>
<dbReference type="EMBL" id="CP000774">
    <property type="protein sequence ID" value="ABS63769.1"/>
    <property type="molecule type" value="Genomic_DNA"/>
</dbReference>
<accession>A7HV36</accession>
<proteinExistence type="predicted"/>
<dbReference type="RefSeq" id="WP_012111074.1">
    <property type="nucleotide sequence ID" value="NC_009719.1"/>
</dbReference>
<sequence length="138" mass="14905">MSNDEAANLAAANLAVVRRYAEAWEKGDLAAIVACYHDDFTLHYGGAHSLAGTHAGKPAALAALAEFSKRTGRKLVAILDVMAGQERAVVIAREHFDNGALIADVERVLVYRIADGLLRECWLHDADQPLIDRLLAVS</sequence>
<reference evidence="2 3" key="1">
    <citation type="journal article" date="2011" name="Stand. Genomic Sci.">
        <title>Complete genome sequence of Parvibaculum lavamentivorans type strain (DS-1(T)).</title>
        <authorList>
            <person name="Schleheck D."/>
            <person name="Weiss M."/>
            <person name="Pitluck S."/>
            <person name="Bruce D."/>
            <person name="Land M.L."/>
            <person name="Han S."/>
            <person name="Saunders E."/>
            <person name="Tapia R."/>
            <person name="Detter C."/>
            <person name="Brettin T."/>
            <person name="Han J."/>
            <person name="Woyke T."/>
            <person name="Goodwin L."/>
            <person name="Pennacchio L."/>
            <person name="Nolan M."/>
            <person name="Cook A.M."/>
            <person name="Kjelleberg S."/>
            <person name="Thomas T."/>
        </authorList>
    </citation>
    <scope>NUCLEOTIDE SEQUENCE [LARGE SCALE GENOMIC DNA]</scope>
    <source>
        <strain evidence="3">DS-1 / DSM 13023 / NCIMB 13966</strain>
    </source>
</reference>
<dbReference type="AlphaFoldDB" id="A7HV36"/>
<evidence type="ECO:0000313" key="3">
    <source>
        <dbReference type="Proteomes" id="UP000006377"/>
    </source>
</evidence>
<dbReference type="Gene3D" id="3.10.450.50">
    <property type="match status" value="1"/>
</dbReference>
<dbReference type="KEGG" id="pla:Plav_2155"/>